<reference evidence="4 5" key="1">
    <citation type="submission" date="2021-09" db="EMBL/GenBank/DDBJ databases">
        <title>Genomic insights and catalytic innovation underlie evolution of tropane alkaloids biosynthesis.</title>
        <authorList>
            <person name="Wang Y.-J."/>
            <person name="Tian T."/>
            <person name="Huang J.-P."/>
            <person name="Huang S.-X."/>
        </authorList>
    </citation>
    <scope>NUCLEOTIDE SEQUENCE [LARGE SCALE GENOMIC DNA]</scope>
    <source>
        <strain evidence="4">KIB-2018</strain>
        <tissue evidence="4">Leaf</tissue>
    </source>
</reference>
<dbReference type="PANTHER" id="PTHR31623:SF17">
    <property type="entry name" value="F21J9.9"/>
    <property type="match status" value="1"/>
</dbReference>
<dbReference type="EMBL" id="JAIWQS010000236">
    <property type="protein sequence ID" value="KAJ8747131.1"/>
    <property type="molecule type" value="Genomic_DNA"/>
</dbReference>
<keyword evidence="5" id="KW-1185">Reference proteome</keyword>
<comment type="caution">
    <text evidence="4">The sequence shown here is derived from an EMBL/GenBank/DDBJ whole genome shotgun (WGS) entry which is preliminary data.</text>
</comment>
<proteinExistence type="inferred from homology"/>
<gene>
    <name evidence="4" type="ORF">K2173_001688</name>
</gene>
<dbReference type="Gene3D" id="3.30.559.10">
    <property type="entry name" value="Chloramphenicol acetyltransferase-like domain"/>
    <property type="match status" value="2"/>
</dbReference>
<comment type="similarity">
    <text evidence="1">Belongs to the plant acyltransferase family.</text>
</comment>
<dbReference type="Pfam" id="PF02458">
    <property type="entry name" value="Transferase"/>
    <property type="match status" value="1"/>
</dbReference>
<accession>A0AAV8S4L9</accession>
<dbReference type="InterPro" id="IPR023213">
    <property type="entry name" value="CAT-like_dom_sf"/>
</dbReference>
<evidence type="ECO:0000256" key="2">
    <source>
        <dbReference type="ARBA" id="ARBA00022679"/>
    </source>
</evidence>
<sequence>MNLEVELLFHDLIKPTCPTPQHNRYHQLSCIDQMMLPIYMPWILYYPANDSKTKKEEICDSLKRSLSEALTIFYPLAGRFQANKVVDCNDEGVYFVEAKAKCNLLDILQNPNFYDINKLLPFEPDHASDMVAAVKVTHFDCGGMSIGFGMSHQMGDALSSVLFLQSWAAISRGDNDTAIVPLFDSAKYFAPVDLTEFDTGFEYIKEAVVTKRFVFDASSLSALRDRYVYRNNIHHEETIRPTRIEALTAFLWSRIKTITQVKASTNKVFTAYHPVNLRPRLNPPLSAQHFRNIIVEPEIVEIVDNSRESWSDDLMVRKVRETVRKVNAEYVKNLQTDNAYFHMMNERSEKTIKGEVVPFNFTSCCRFPIYDIDFGWGKPTWVSSGKWPFGNFAAFFDTKEGGGIEAWITVLRQEMARLETDPELIALLSPKHKH</sequence>
<dbReference type="AlphaFoldDB" id="A0AAV8S4L9"/>
<organism evidence="4 5">
    <name type="scientific">Erythroxylum novogranatense</name>
    <dbReference type="NCBI Taxonomy" id="1862640"/>
    <lineage>
        <taxon>Eukaryota</taxon>
        <taxon>Viridiplantae</taxon>
        <taxon>Streptophyta</taxon>
        <taxon>Embryophyta</taxon>
        <taxon>Tracheophyta</taxon>
        <taxon>Spermatophyta</taxon>
        <taxon>Magnoliopsida</taxon>
        <taxon>eudicotyledons</taxon>
        <taxon>Gunneridae</taxon>
        <taxon>Pentapetalae</taxon>
        <taxon>rosids</taxon>
        <taxon>fabids</taxon>
        <taxon>Malpighiales</taxon>
        <taxon>Erythroxylaceae</taxon>
        <taxon>Erythroxylum</taxon>
    </lineage>
</organism>
<evidence type="ECO:0000256" key="3">
    <source>
        <dbReference type="ARBA" id="ARBA00023315"/>
    </source>
</evidence>
<evidence type="ECO:0008006" key="6">
    <source>
        <dbReference type="Google" id="ProtNLM"/>
    </source>
</evidence>
<evidence type="ECO:0000256" key="1">
    <source>
        <dbReference type="ARBA" id="ARBA00009861"/>
    </source>
</evidence>
<evidence type="ECO:0000313" key="5">
    <source>
        <dbReference type="Proteomes" id="UP001159364"/>
    </source>
</evidence>
<name>A0AAV8S4L9_9ROSI</name>
<dbReference type="GO" id="GO:0016746">
    <property type="term" value="F:acyltransferase activity"/>
    <property type="evidence" value="ECO:0007669"/>
    <property type="project" value="UniProtKB-KW"/>
</dbReference>
<protein>
    <recommendedName>
        <fullName evidence="6">Vinorine synthase-like</fullName>
    </recommendedName>
</protein>
<evidence type="ECO:0000313" key="4">
    <source>
        <dbReference type="EMBL" id="KAJ8747131.1"/>
    </source>
</evidence>
<keyword evidence="2" id="KW-0808">Transferase</keyword>
<keyword evidence="3" id="KW-0012">Acyltransferase</keyword>
<dbReference type="Proteomes" id="UP001159364">
    <property type="component" value="Unassembled WGS sequence"/>
</dbReference>
<dbReference type="PANTHER" id="PTHR31623">
    <property type="entry name" value="F21J9.9"/>
    <property type="match status" value="1"/>
</dbReference>